<protein>
    <recommendedName>
        <fullName evidence="1">Heterokaryon incompatibility domain-containing protein</fullName>
    </recommendedName>
</protein>
<dbReference type="OrthoDB" id="3553147at2759"/>
<dbReference type="AlphaFoldDB" id="A0A0D2B525"/>
<dbReference type="PANTHER" id="PTHR24148">
    <property type="entry name" value="ANKYRIN REPEAT DOMAIN-CONTAINING PROTEIN 39 HOMOLOG-RELATED"/>
    <property type="match status" value="1"/>
</dbReference>
<dbReference type="HOGENOM" id="CLU_960433_0_0_1"/>
<evidence type="ECO:0000313" key="2">
    <source>
        <dbReference type="EMBL" id="KIW06329.1"/>
    </source>
</evidence>
<dbReference type="EMBL" id="KN847535">
    <property type="protein sequence ID" value="KIW06329.1"/>
    <property type="molecule type" value="Genomic_DNA"/>
</dbReference>
<dbReference type="Proteomes" id="UP000053259">
    <property type="component" value="Unassembled WGS sequence"/>
</dbReference>
<feature type="domain" description="Heterokaryon incompatibility" evidence="1">
    <location>
        <begin position="38"/>
        <end position="206"/>
    </location>
</feature>
<dbReference type="VEuPathDB" id="FungiDB:PV09_02792"/>
<dbReference type="RefSeq" id="XP_016216198.1">
    <property type="nucleotide sequence ID" value="XM_016355892.1"/>
</dbReference>
<dbReference type="InterPro" id="IPR052895">
    <property type="entry name" value="HetReg/Transcr_Mod"/>
</dbReference>
<name>A0A0D2B525_9PEZI</name>
<gene>
    <name evidence="2" type="ORF">PV09_02792</name>
</gene>
<sequence>MASARTFKYERLRSDISIRLIQLYPENAMSSLNSSVSYEAISYVWEGETKQSSIVSNGGGLNITSSLVQVLKRFRTPDKARMLWADAVCINQHDISGRNQQVRRMADVRRQAQSVLIRLGDADELEDTYMAFQSLSLLLEKVSPKLSYLRQLMGKVKTPTPSANDTRNADEIRKHFDIPGPNSREFSELVKLFRRPWFSRALTFREFVSGSQHVVRERRWGDKWQRHDVFLGLSPSAVLLHRRRLVRRCPHDDGSPVDDQGTTVLDANEGFLQHPCVLSGFASWFGQQVP</sequence>
<dbReference type="InterPro" id="IPR010730">
    <property type="entry name" value="HET"/>
</dbReference>
<dbReference type="Pfam" id="PF06985">
    <property type="entry name" value="HET"/>
    <property type="match status" value="1"/>
</dbReference>
<accession>A0A0D2B525</accession>
<dbReference type="PANTHER" id="PTHR24148:SF64">
    <property type="entry name" value="HETEROKARYON INCOMPATIBILITY DOMAIN-CONTAINING PROTEIN"/>
    <property type="match status" value="1"/>
</dbReference>
<evidence type="ECO:0000259" key="1">
    <source>
        <dbReference type="Pfam" id="PF06985"/>
    </source>
</evidence>
<keyword evidence="3" id="KW-1185">Reference proteome</keyword>
<proteinExistence type="predicted"/>
<organism evidence="2 3">
    <name type="scientific">Verruconis gallopava</name>
    <dbReference type="NCBI Taxonomy" id="253628"/>
    <lineage>
        <taxon>Eukaryota</taxon>
        <taxon>Fungi</taxon>
        <taxon>Dikarya</taxon>
        <taxon>Ascomycota</taxon>
        <taxon>Pezizomycotina</taxon>
        <taxon>Dothideomycetes</taxon>
        <taxon>Pleosporomycetidae</taxon>
        <taxon>Venturiales</taxon>
        <taxon>Sympoventuriaceae</taxon>
        <taxon>Verruconis</taxon>
    </lineage>
</organism>
<evidence type="ECO:0000313" key="3">
    <source>
        <dbReference type="Proteomes" id="UP000053259"/>
    </source>
</evidence>
<dbReference type="STRING" id="253628.A0A0D2B525"/>
<dbReference type="GeneID" id="27310765"/>
<dbReference type="InParanoid" id="A0A0D2B525"/>
<reference evidence="2 3" key="1">
    <citation type="submission" date="2015-01" db="EMBL/GenBank/DDBJ databases">
        <title>The Genome Sequence of Ochroconis gallopava CBS43764.</title>
        <authorList>
            <consortium name="The Broad Institute Genomics Platform"/>
            <person name="Cuomo C."/>
            <person name="de Hoog S."/>
            <person name="Gorbushina A."/>
            <person name="Stielow B."/>
            <person name="Teixiera M."/>
            <person name="Abouelleil A."/>
            <person name="Chapman S.B."/>
            <person name="Priest M."/>
            <person name="Young S.K."/>
            <person name="Wortman J."/>
            <person name="Nusbaum C."/>
            <person name="Birren B."/>
        </authorList>
    </citation>
    <scope>NUCLEOTIDE SEQUENCE [LARGE SCALE GENOMIC DNA]</scope>
    <source>
        <strain evidence="2 3">CBS 43764</strain>
    </source>
</reference>